<keyword evidence="6" id="KW-0325">Glycoprotein</keyword>
<dbReference type="PANTHER" id="PTHR22730">
    <property type="entry name" value="PROMININ PROM PROTEIN"/>
    <property type="match status" value="1"/>
</dbReference>
<protein>
    <submittedName>
        <fullName evidence="10 11">Prominin-1-A isoform X2</fullName>
    </submittedName>
</protein>
<evidence type="ECO:0000313" key="10">
    <source>
        <dbReference type="RefSeq" id="XP_026674017.1"/>
    </source>
</evidence>
<comment type="subcellular location">
    <subcellularLocation>
        <location evidence="1">Membrane</location>
        <topology evidence="1">Multi-pass membrane protein</topology>
    </subcellularLocation>
</comment>
<keyword evidence="3 8" id="KW-0812">Transmembrane</keyword>
<dbReference type="InterPro" id="IPR008795">
    <property type="entry name" value="Prominin"/>
</dbReference>
<evidence type="ECO:0000256" key="2">
    <source>
        <dbReference type="ARBA" id="ARBA00006058"/>
    </source>
</evidence>
<evidence type="ECO:0000256" key="5">
    <source>
        <dbReference type="ARBA" id="ARBA00023136"/>
    </source>
</evidence>
<gene>
    <name evidence="10 11" type="primary">LOC108630304</name>
</gene>
<keyword evidence="4 8" id="KW-1133">Transmembrane helix</keyword>
<keyword evidence="5 8" id="KW-0472">Membrane</keyword>
<dbReference type="CTD" id="246493"/>
<name>A0AAJ7WF91_9HYME</name>
<evidence type="ECO:0000256" key="1">
    <source>
        <dbReference type="ARBA" id="ARBA00004141"/>
    </source>
</evidence>
<dbReference type="GeneID" id="108630304"/>
<keyword evidence="9" id="KW-1185">Reference proteome</keyword>
<evidence type="ECO:0000256" key="6">
    <source>
        <dbReference type="ARBA" id="ARBA00023180"/>
    </source>
</evidence>
<dbReference type="PANTHER" id="PTHR22730:SF1">
    <property type="entry name" value="PROMININ-LIKE PROTEIN"/>
    <property type="match status" value="1"/>
</dbReference>
<reference evidence="10 11" key="1">
    <citation type="submission" date="2025-04" db="UniProtKB">
        <authorList>
            <consortium name="RefSeq"/>
        </authorList>
    </citation>
    <scope>IDENTIFICATION</scope>
    <source>
        <tissue evidence="10 11">Whole body</tissue>
    </source>
</reference>
<evidence type="ECO:0000256" key="7">
    <source>
        <dbReference type="SAM" id="MobiDB-lite"/>
    </source>
</evidence>
<evidence type="ECO:0000256" key="3">
    <source>
        <dbReference type="ARBA" id="ARBA00022692"/>
    </source>
</evidence>
<evidence type="ECO:0000313" key="11">
    <source>
        <dbReference type="RefSeq" id="XP_026674019.1"/>
    </source>
</evidence>
<dbReference type="AlphaFoldDB" id="A0AAJ7WF91"/>
<comment type="similarity">
    <text evidence="2">Belongs to the prominin family.</text>
</comment>
<organism evidence="9 11">
    <name type="scientific">Ceratina calcarata</name>
    <dbReference type="NCBI Taxonomy" id="156304"/>
    <lineage>
        <taxon>Eukaryota</taxon>
        <taxon>Metazoa</taxon>
        <taxon>Ecdysozoa</taxon>
        <taxon>Arthropoda</taxon>
        <taxon>Hexapoda</taxon>
        <taxon>Insecta</taxon>
        <taxon>Pterygota</taxon>
        <taxon>Neoptera</taxon>
        <taxon>Endopterygota</taxon>
        <taxon>Hymenoptera</taxon>
        <taxon>Apocrita</taxon>
        <taxon>Aculeata</taxon>
        <taxon>Apoidea</taxon>
        <taxon>Anthophila</taxon>
        <taxon>Apidae</taxon>
        <taxon>Ceratina</taxon>
        <taxon>Zadontomerus</taxon>
    </lineage>
</organism>
<feature type="transmembrane region" description="Helical" evidence="8">
    <location>
        <begin position="293"/>
        <end position="318"/>
    </location>
</feature>
<dbReference type="Proteomes" id="UP000694925">
    <property type="component" value="Unplaced"/>
</dbReference>
<sequence>MITMIVCNEAVSTSVEKLPVVVEAALQDLNDYHTSTTIQLRKYLSRSLDVASEAILADLDNIEELLGKPVQVELASESGVDVALDTLVDLVNASHEVSNSVGSLLNDGENIRNVGKQLSREMDNLRRNLESGLNACTGQDRSLCNLIDSSGLRVTLRMDQFISDDRLSRLVDFKQQNFTETIRQARGEYLYIPQHVTRSSLEVRNQIRREVNKMRARIFDESRNIEASNSELIKQIDFARSLMDYATPHISFFEHVRWLIGIGTVLCILLIWLLLFGAISCRCGTCDDKVRRTLLCGAFMTCFISVVLWTVFIMALALSSHTEMLICRPLHDPNYSTIEAILETRMFLGKKLSVHLRDMFEKCRLNEPAYPAFGLGNAIKLEQLTSYWTWSNFNRIVLKLKVELKNLKIFTPYLQKQLHNVLYACGLNLTEHRVMIQGRILSKDLEALSDQLDKVTRQMTDRMTARSLETVVEIMQDLNVKRIKPLMKLQDMLLYKLAALELQVQPLQRQVNQSLSHLKTIQYYIDNQGDKIAQLKTKVYVDRLSNYLDQWRSHILSEMGSGVTKCRPLWDVLEGIKILLCNHFLGNLSGYWFATFLCCVILIICTPTAHILSLVYKKSSNIAKDASLLPVRSENPPSEVNEGESWHTPEPPPPPSQEEGWQ</sequence>
<dbReference type="Pfam" id="PF05478">
    <property type="entry name" value="Prominin"/>
    <property type="match status" value="1"/>
</dbReference>
<dbReference type="GO" id="GO:0016020">
    <property type="term" value="C:membrane"/>
    <property type="evidence" value="ECO:0007669"/>
    <property type="project" value="UniProtKB-SubCell"/>
</dbReference>
<dbReference type="RefSeq" id="XP_026674017.1">
    <property type="nucleotide sequence ID" value="XM_026818216.1"/>
</dbReference>
<feature type="region of interest" description="Disordered" evidence="7">
    <location>
        <begin position="630"/>
        <end position="662"/>
    </location>
</feature>
<proteinExistence type="inferred from homology"/>
<feature type="transmembrane region" description="Helical" evidence="8">
    <location>
        <begin position="258"/>
        <end position="281"/>
    </location>
</feature>
<evidence type="ECO:0000256" key="4">
    <source>
        <dbReference type="ARBA" id="ARBA00022989"/>
    </source>
</evidence>
<evidence type="ECO:0000313" key="9">
    <source>
        <dbReference type="Proteomes" id="UP000694925"/>
    </source>
</evidence>
<feature type="transmembrane region" description="Helical" evidence="8">
    <location>
        <begin position="591"/>
        <end position="616"/>
    </location>
</feature>
<dbReference type="RefSeq" id="XP_026674019.1">
    <property type="nucleotide sequence ID" value="XM_026818218.1"/>
</dbReference>
<evidence type="ECO:0000256" key="8">
    <source>
        <dbReference type="SAM" id="Phobius"/>
    </source>
</evidence>
<accession>A0AAJ7WF91</accession>